<comment type="caution">
    <text evidence="2">The sequence shown here is derived from an EMBL/GenBank/DDBJ whole genome shotgun (WGS) entry which is preliminary data.</text>
</comment>
<dbReference type="SUPFAM" id="SSF140453">
    <property type="entry name" value="EsxAB dimer-like"/>
    <property type="match status" value="1"/>
</dbReference>
<dbReference type="EMBL" id="BONK01000040">
    <property type="protein sequence ID" value="GIG23756.1"/>
    <property type="molecule type" value="Genomic_DNA"/>
</dbReference>
<reference evidence="2" key="1">
    <citation type="submission" date="2021-01" db="EMBL/GenBank/DDBJ databases">
        <title>Whole genome shotgun sequence of Cellulomonas chitinilytica NBRC 110799.</title>
        <authorList>
            <person name="Komaki H."/>
            <person name="Tamura T."/>
        </authorList>
    </citation>
    <scope>NUCLEOTIDE SEQUENCE</scope>
    <source>
        <strain evidence="2">NBRC 110799</strain>
    </source>
</reference>
<comment type="similarity">
    <text evidence="1">Belongs to the WXG100 family.</text>
</comment>
<dbReference type="Pfam" id="PF06013">
    <property type="entry name" value="WXG100"/>
    <property type="match status" value="1"/>
</dbReference>
<evidence type="ECO:0000313" key="2">
    <source>
        <dbReference type="EMBL" id="GIG23756.1"/>
    </source>
</evidence>
<dbReference type="Gene3D" id="1.10.287.1060">
    <property type="entry name" value="ESAT-6-like"/>
    <property type="match status" value="1"/>
</dbReference>
<keyword evidence="3" id="KW-1185">Reference proteome</keyword>
<dbReference type="NCBIfam" id="TIGR03930">
    <property type="entry name" value="WXG100_ESAT6"/>
    <property type="match status" value="1"/>
</dbReference>
<evidence type="ECO:0000256" key="1">
    <source>
        <dbReference type="RuleBase" id="RU362001"/>
    </source>
</evidence>
<dbReference type="InterPro" id="IPR010310">
    <property type="entry name" value="T7SS_ESAT-6-like"/>
</dbReference>
<dbReference type="RefSeq" id="WP_203758772.1">
    <property type="nucleotide sequence ID" value="NZ_BONK01000040.1"/>
</dbReference>
<gene>
    <name evidence="2" type="ORF">Cch01nite_44800</name>
</gene>
<sequence>MAAEVAAADGALKAGADVVARSRGELQRELSSLEGKLAGIGSHWQGAGAVAFTALMTRWREDAAKIVSALNEFEANLQASQSAYVASDDAQQSQFSRLQGRLG</sequence>
<evidence type="ECO:0000313" key="3">
    <source>
        <dbReference type="Proteomes" id="UP000632740"/>
    </source>
</evidence>
<name>A0A919P5A7_9CELL</name>
<dbReference type="InterPro" id="IPR036689">
    <property type="entry name" value="ESAT-6-like_sf"/>
</dbReference>
<dbReference type="Proteomes" id="UP000632740">
    <property type="component" value="Unassembled WGS sequence"/>
</dbReference>
<proteinExistence type="inferred from homology"/>
<dbReference type="AlphaFoldDB" id="A0A919P5A7"/>
<organism evidence="2 3">
    <name type="scientific">Cellulomonas chitinilytica</name>
    <dbReference type="NCBI Taxonomy" id="398759"/>
    <lineage>
        <taxon>Bacteria</taxon>
        <taxon>Bacillati</taxon>
        <taxon>Actinomycetota</taxon>
        <taxon>Actinomycetes</taxon>
        <taxon>Micrococcales</taxon>
        <taxon>Cellulomonadaceae</taxon>
        <taxon>Cellulomonas</taxon>
    </lineage>
</organism>
<accession>A0A919P5A7</accession>
<protein>
    <recommendedName>
        <fullName evidence="1">ESAT-6-like protein</fullName>
    </recommendedName>
</protein>